<dbReference type="GO" id="GO:0016301">
    <property type="term" value="F:kinase activity"/>
    <property type="evidence" value="ECO:0007669"/>
    <property type="project" value="UniProtKB-KW"/>
</dbReference>
<protein>
    <submittedName>
        <fullName evidence="4">Mevalonate kinase</fullName>
    </submittedName>
</protein>
<reference evidence="4 5" key="1">
    <citation type="journal article" date="2015" name="Nature">
        <title>rRNA introns, odd ribosomes, and small enigmatic genomes across a large radiation of phyla.</title>
        <authorList>
            <person name="Brown C.T."/>
            <person name="Hug L.A."/>
            <person name="Thomas B.C."/>
            <person name="Sharon I."/>
            <person name="Castelle C.J."/>
            <person name="Singh A."/>
            <person name="Wilkins M.J."/>
            <person name="Williams K.H."/>
            <person name="Banfield J.F."/>
        </authorList>
    </citation>
    <scope>NUCLEOTIDE SEQUENCE [LARGE SCALE GENOMIC DNA]</scope>
</reference>
<dbReference type="InterPro" id="IPR014721">
    <property type="entry name" value="Ribsml_uS5_D2-typ_fold_subgr"/>
</dbReference>
<evidence type="ECO:0000256" key="2">
    <source>
        <dbReference type="ARBA" id="ARBA00022840"/>
    </source>
</evidence>
<dbReference type="GO" id="GO:0005524">
    <property type="term" value="F:ATP binding"/>
    <property type="evidence" value="ECO:0007669"/>
    <property type="project" value="UniProtKB-KW"/>
</dbReference>
<sequence length="42" mass="4431">MKITISAPGKVHLLGEHTVVYGKPALIASLDKRLSVTISASK</sequence>
<dbReference type="InterPro" id="IPR020568">
    <property type="entry name" value="Ribosomal_Su5_D2-typ_SF"/>
</dbReference>
<proteinExistence type="predicted"/>
<name>A0A0G0Q1V0_9BACT</name>
<evidence type="ECO:0000313" key="4">
    <source>
        <dbReference type="EMBL" id="KKR34083.1"/>
    </source>
</evidence>
<evidence type="ECO:0000259" key="3">
    <source>
        <dbReference type="Pfam" id="PF10509"/>
    </source>
</evidence>
<evidence type="ECO:0000256" key="1">
    <source>
        <dbReference type="ARBA" id="ARBA00022741"/>
    </source>
</evidence>
<dbReference type="Proteomes" id="UP000034539">
    <property type="component" value="Unassembled WGS sequence"/>
</dbReference>
<feature type="non-terminal residue" evidence="4">
    <location>
        <position position="42"/>
    </location>
</feature>
<dbReference type="InterPro" id="IPR019539">
    <property type="entry name" value="GalKase_N"/>
</dbReference>
<dbReference type="Gene3D" id="3.30.230.10">
    <property type="match status" value="1"/>
</dbReference>
<evidence type="ECO:0000313" key="5">
    <source>
        <dbReference type="Proteomes" id="UP000034539"/>
    </source>
</evidence>
<dbReference type="AlphaFoldDB" id="A0A0G0Q1V0"/>
<keyword evidence="1" id="KW-0547">Nucleotide-binding</keyword>
<dbReference type="SUPFAM" id="SSF54211">
    <property type="entry name" value="Ribosomal protein S5 domain 2-like"/>
    <property type="match status" value="1"/>
</dbReference>
<accession>A0A0G0Q1V0</accession>
<dbReference type="Pfam" id="PF10509">
    <property type="entry name" value="GalKase_gal_bdg"/>
    <property type="match status" value="1"/>
</dbReference>
<dbReference type="GO" id="GO:0005975">
    <property type="term" value="P:carbohydrate metabolic process"/>
    <property type="evidence" value="ECO:0007669"/>
    <property type="project" value="UniProtKB-ARBA"/>
</dbReference>
<keyword evidence="2" id="KW-0067">ATP-binding</keyword>
<keyword evidence="4" id="KW-0418">Kinase</keyword>
<keyword evidence="4" id="KW-0808">Transferase</keyword>
<gene>
    <name evidence="4" type="ORF">UT63_C0006G0001</name>
</gene>
<comment type="caution">
    <text evidence="4">The sequence shown here is derived from an EMBL/GenBank/DDBJ whole genome shotgun (WGS) entry which is preliminary data.</text>
</comment>
<dbReference type="EMBL" id="LBXN01000006">
    <property type="protein sequence ID" value="KKR34083.1"/>
    <property type="molecule type" value="Genomic_DNA"/>
</dbReference>
<feature type="domain" description="Galactokinase N-terminal" evidence="3">
    <location>
        <begin position="3"/>
        <end position="39"/>
    </location>
</feature>
<organism evidence="4 5">
    <name type="scientific">Candidatus Gottesmanbacteria bacterium GW2011_GWC2_39_8</name>
    <dbReference type="NCBI Taxonomy" id="1618450"/>
    <lineage>
        <taxon>Bacteria</taxon>
        <taxon>Candidatus Gottesmaniibacteriota</taxon>
    </lineage>
</organism>